<protein>
    <submittedName>
        <fullName evidence="1">Uncharacterized protein</fullName>
    </submittedName>
</protein>
<dbReference type="EMBL" id="JACOQH010000002">
    <property type="protein sequence ID" value="MBC5753285.1"/>
    <property type="molecule type" value="Genomic_DNA"/>
</dbReference>
<gene>
    <name evidence="1" type="ORF">H8Z76_04430</name>
</gene>
<comment type="caution">
    <text evidence="1">The sequence shown here is derived from an EMBL/GenBank/DDBJ whole genome shotgun (WGS) entry which is preliminary data.</text>
</comment>
<dbReference type="RefSeq" id="WP_022516317.1">
    <property type="nucleotide sequence ID" value="NZ_JACOQH010000002.1"/>
</dbReference>
<sequence>MDISFLTMLPQFQQLSEEKKQFLIEFAMADHGNNANSAAQSLMQAIQTAKGKNISFSKEESSLLIEVLKQNMSKEEATRTDKMLKMAQQFLMMQQMKKR</sequence>
<evidence type="ECO:0000313" key="2">
    <source>
        <dbReference type="Proteomes" id="UP000621540"/>
    </source>
</evidence>
<evidence type="ECO:0000313" key="1">
    <source>
        <dbReference type="EMBL" id="MBC5753285.1"/>
    </source>
</evidence>
<keyword evidence="2" id="KW-1185">Reference proteome</keyword>
<proteinExistence type="predicted"/>
<name>A0ABR7I8L5_9FIRM</name>
<dbReference type="Proteomes" id="UP000621540">
    <property type="component" value="Unassembled WGS sequence"/>
</dbReference>
<organism evidence="1 2">
    <name type="scientific">Roseburia yibonii</name>
    <dbReference type="NCBI Taxonomy" id="2763063"/>
    <lineage>
        <taxon>Bacteria</taxon>
        <taxon>Bacillati</taxon>
        <taxon>Bacillota</taxon>
        <taxon>Clostridia</taxon>
        <taxon>Lachnospirales</taxon>
        <taxon>Lachnospiraceae</taxon>
        <taxon>Roseburia</taxon>
    </lineage>
</organism>
<accession>A0ABR7I8L5</accession>
<reference evidence="1 2" key="1">
    <citation type="submission" date="2020-08" db="EMBL/GenBank/DDBJ databases">
        <title>Genome public.</title>
        <authorList>
            <person name="Liu C."/>
            <person name="Sun Q."/>
        </authorList>
    </citation>
    <scope>NUCLEOTIDE SEQUENCE [LARGE SCALE GENOMIC DNA]</scope>
    <source>
        <strain evidence="1 2">BX0805</strain>
    </source>
</reference>